<comment type="similarity">
    <text evidence="1">Belongs to the enoyl-CoA hydratase/isomerase family.</text>
</comment>
<dbReference type="Gene3D" id="3.90.226.10">
    <property type="entry name" value="2-enoyl-CoA Hydratase, Chain A, domain 1"/>
    <property type="match status" value="1"/>
</dbReference>
<gene>
    <name evidence="2" type="ORF">SAMN05421544_10586</name>
</gene>
<proteinExistence type="inferred from homology"/>
<organism evidence="2 3">
    <name type="scientific">Riemerella columbipharyngis</name>
    <dbReference type="NCBI Taxonomy" id="1071918"/>
    <lineage>
        <taxon>Bacteria</taxon>
        <taxon>Pseudomonadati</taxon>
        <taxon>Bacteroidota</taxon>
        <taxon>Flavobacteriia</taxon>
        <taxon>Flavobacteriales</taxon>
        <taxon>Weeksellaceae</taxon>
        <taxon>Riemerella</taxon>
    </lineage>
</organism>
<name>A0A1G7BCB3_9FLAO</name>
<reference evidence="2 3" key="1">
    <citation type="submission" date="2016-10" db="EMBL/GenBank/DDBJ databases">
        <authorList>
            <person name="de Groot N.N."/>
        </authorList>
    </citation>
    <scope>NUCLEOTIDE SEQUENCE [LARGE SCALE GENOMIC DNA]</scope>
    <source>
        <strain evidence="2 3">DSM 24015</strain>
    </source>
</reference>
<protein>
    <submittedName>
        <fullName evidence="2">Methylglutaconyl-CoA hydratase</fullName>
    </submittedName>
</protein>
<dbReference type="CDD" id="cd06558">
    <property type="entry name" value="crotonase-like"/>
    <property type="match status" value="1"/>
</dbReference>
<evidence type="ECO:0000313" key="2">
    <source>
        <dbReference type="EMBL" id="SDE23865.1"/>
    </source>
</evidence>
<dbReference type="AlphaFoldDB" id="A0A1G7BCB3"/>
<dbReference type="InterPro" id="IPR001753">
    <property type="entry name" value="Enoyl-CoA_hydra/iso"/>
</dbReference>
<dbReference type="InterPro" id="IPR051683">
    <property type="entry name" value="Enoyl-CoA_Hydratase/Isomerase"/>
</dbReference>
<sequence>MEAFVTSEVKKNIAEITFGTPKSNALPGVILEKLAKTILVEAEKKEVKAILLKSAGERAFCAGASFDELLAIEDLEASKRFFGGFAKVLDAMRKCGKIVVARVQGKITGGGVGIACGADYCFATEDAGLALTEINLGIGPFVIGPYVERKVGKSQFAAMAIDAEFRSAEWAYRNNIYHSVSKNIEEMDICISDFMERLSSRSDEALALIKKVSWEGTVHFEELMPERIYMSASLVLEESAKKSIEAVKIKLGSKRKD</sequence>
<dbReference type="Proteomes" id="UP000198517">
    <property type="component" value="Unassembled WGS sequence"/>
</dbReference>
<accession>A0A1G7BCB3</accession>
<dbReference type="PANTHER" id="PTHR42964">
    <property type="entry name" value="ENOYL-COA HYDRATASE"/>
    <property type="match status" value="1"/>
</dbReference>
<dbReference type="Pfam" id="PF00378">
    <property type="entry name" value="ECH_1"/>
    <property type="match status" value="1"/>
</dbReference>
<dbReference type="InterPro" id="IPR029045">
    <property type="entry name" value="ClpP/crotonase-like_dom_sf"/>
</dbReference>
<evidence type="ECO:0000256" key="1">
    <source>
        <dbReference type="ARBA" id="ARBA00005254"/>
    </source>
</evidence>
<dbReference type="OrthoDB" id="638407at2"/>
<dbReference type="PANTHER" id="PTHR42964:SF1">
    <property type="entry name" value="POLYKETIDE BIOSYNTHESIS ENOYL-COA HYDRATASE PKSH-RELATED"/>
    <property type="match status" value="1"/>
</dbReference>
<evidence type="ECO:0000313" key="3">
    <source>
        <dbReference type="Proteomes" id="UP000198517"/>
    </source>
</evidence>
<keyword evidence="3" id="KW-1185">Reference proteome</keyword>
<dbReference type="GO" id="GO:0008300">
    <property type="term" value="P:isoprenoid catabolic process"/>
    <property type="evidence" value="ECO:0007669"/>
    <property type="project" value="TreeGrafter"/>
</dbReference>
<dbReference type="EMBL" id="FNAS01000005">
    <property type="protein sequence ID" value="SDE23865.1"/>
    <property type="molecule type" value="Genomic_DNA"/>
</dbReference>
<dbReference type="GO" id="GO:0003824">
    <property type="term" value="F:catalytic activity"/>
    <property type="evidence" value="ECO:0007669"/>
    <property type="project" value="UniProtKB-ARBA"/>
</dbReference>
<dbReference type="STRING" id="1071918.SAMN05421544_10586"/>
<dbReference type="SUPFAM" id="SSF52096">
    <property type="entry name" value="ClpP/crotonase"/>
    <property type="match status" value="1"/>
</dbReference>
<dbReference type="RefSeq" id="WP_092736256.1">
    <property type="nucleotide sequence ID" value="NZ_FNAS01000005.1"/>
</dbReference>